<feature type="transmembrane region" description="Helical" evidence="5">
    <location>
        <begin position="12"/>
        <end position="28"/>
    </location>
</feature>
<proteinExistence type="predicted"/>
<protein>
    <submittedName>
        <fullName evidence="7">Polymerase</fullName>
    </submittedName>
</protein>
<feature type="transmembrane region" description="Helical" evidence="5">
    <location>
        <begin position="252"/>
        <end position="283"/>
    </location>
</feature>
<dbReference type="AlphaFoldDB" id="A0A410QA68"/>
<dbReference type="GO" id="GO:0016020">
    <property type="term" value="C:membrane"/>
    <property type="evidence" value="ECO:0007669"/>
    <property type="project" value="UniProtKB-SubCell"/>
</dbReference>
<evidence type="ECO:0000256" key="4">
    <source>
        <dbReference type="ARBA" id="ARBA00023136"/>
    </source>
</evidence>
<dbReference type="PANTHER" id="PTHR37422">
    <property type="entry name" value="TEICHURONIC ACID BIOSYNTHESIS PROTEIN TUAE"/>
    <property type="match status" value="1"/>
</dbReference>
<keyword evidence="8" id="KW-1185">Reference proteome</keyword>
<accession>A0A410QA68</accession>
<dbReference type="InterPro" id="IPR007016">
    <property type="entry name" value="O-antigen_ligase-rel_domated"/>
</dbReference>
<evidence type="ECO:0000256" key="2">
    <source>
        <dbReference type="ARBA" id="ARBA00022692"/>
    </source>
</evidence>
<dbReference type="OrthoDB" id="9806320at2"/>
<keyword evidence="4 5" id="KW-0472">Membrane</keyword>
<keyword evidence="2 5" id="KW-0812">Transmembrane</keyword>
<feature type="transmembrane region" description="Helical" evidence="5">
    <location>
        <begin position="415"/>
        <end position="436"/>
    </location>
</feature>
<feature type="transmembrane region" description="Helical" evidence="5">
    <location>
        <begin position="315"/>
        <end position="335"/>
    </location>
</feature>
<feature type="transmembrane region" description="Helical" evidence="5">
    <location>
        <begin position="202"/>
        <end position="221"/>
    </location>
</feature>
<feature type="transmembrane region" description="Helical" evidence="5">
    <location>
        <begin position="355"/>
        <end position="377"/>
    </location>
</feature>
<dbReference type="RefSeq" id="WP_128752049.1">
    <property type="nucleotide sequence ID" value="NZ_CP035282.1"/>
</dbReference>
<evidence type="ECO:0000313" key="8">
    <source>
        <dbReference type="Proteomes" id="UP000287969"/>
    </source>
</evidence>
<evidence type="ECO:0000256" key="3">
    <source>
        <dbReference type="ARBA" id="ARBA00022989"/>
    </source>
</evidence>
<comment type="subcellular location">
    <subcellularLocation>
        <location evidence="1">Membrane</location>
        <topology evidence="1">Multi-pass membrane protein</topology>
    </subcellularLocation>
</comment>
<sequence length="445" mass="50112">MVVEKIHKKELVLPIALGIIFSLIYFELPLKYFAALFMGTVVGILILHDIKIGIFLAPLFIPFLPDMAGLIYLIFIFAAFLYKGTFKRINPLTTNSIDTPIALFVIAITISTITSLNPMGSFRDFAIHISAIAFAFTVMNSIDNKKDLNILLTVMVFSATLIALYGFYQYKVGVKMEDKWLDMANNPGVTTRIFSVFGNPNILAEYLIMSTPVSIGLFWYNKRFYKKVMFLVTSLILMLALILTLSRGGWLGFAFGMLVFVLLVEKRLLLLLIPLGIGGVYLLPETIMNRIMSIGNLADSSNAYRIKIWKIAIDIIKDFPIAGVGFGYIPFKQVFETYIRTMPAYHAHNTYLETLAEMGIGGFIIFIILIFILYKYSIKKLIVNQKDRYIRTVSAGVLSGLSAILAHGAVENVLYLPKIIITFWFLVSFILVLMRISDKSVGLDR</sequence>
<name>A0A410QA68_9FIRM</name>
<dbReference type="InterPro" id="IPR051533">
    <property type="entry name" value="WaaL-like"/>
</dbReference>
<feature type="transmembrane region" description="Helical" evidence="5">
    <location>
        <begin position="125"/>
        <end position="142"/>
    </location>
</feature>
<dbReference type="PANTHER" id="PTHR37422:SF13">
    <property type="entry name" value="LIPOPOLYSACCHARIDE BIOSYNTHESIS PROTEIN PA4999-RELATED"/>
    <property type="match status" value="1"/>
</dbReference>
<evidence type="ECO:0000313" key="7">
    <source>
        <dbReference type="EMBL" id="QAT60902.1"/>
    </source>
</evidence>
<feature type="transmembrane region" description="Helical" evidence="5">
    <location>
        <begin position="67"/>
        <end position="85"/>
    </location>
</feature>
<feature type="transmembrane region" description="Helical" evidence="5">
    <location>
        <begin position="149"/>
        <end position="168"/>
    </location>
</feature>
<evidence type="ECO:0000256" key="1">
    <source>
        <dbReference type="ARBA" id="ARBA00004141"/>
    </source>
</evidence>
<dbReference type="Proteomes" id="UP000287969">
    <property type="component" value="Chromosome"/>
</dbReference>
<feature type="transmembrane region" description="Helical" evidence="5">
    <location>
        <begin position="389"/>
        <end position="409"/>
    </location>
</feature>
<gene>
    <name evidence="7" type="ORF">EQM13_04560</name>
</gene>
<evidence type="ECO:0000256" key="5">
    <source>
        <dbReference type="SAM" id="Phobius"/>
    </source>
</evidence>
<feature type="transmembrane region" description="Helical" evidence="5">
    <location>
        <begin position="97"/>
        <end position="119"/>
    </location>
</feature>
<dbReference type="KEGG" id="spoa:EQM13_04560"/>
<keyword evidence="3 5" id="KW-1133">Transmembrane helix</keyword>
<evidence type="ECO:0000259" key="6">
    <source>
        <dbReference type="Pfam" id="PF04932"/>
    </source>
</evidence>
<feature type="domain" description="O-antigen ligase-related" evidence="6">
    <location>
        <begin position="233"/>
        <end position="367"/>
    </location>
</feature>
<feature type="transmembrane region" description="Helical" evidence="5">
    <location>
        <begin position="35"/>
        <end position="61"/>
    </location>
</feature>
<dbReference type="Pfam" id="PF04932">
    <property type="entry name" value="Wzy_C"/>
    <property type="match status" value="1"/>
</dbReference>
<dbReference type="EMBL" id="CP035282">
    <property type="protein sequence ID" value="QAT60902.1"/>
    <property type="molecule type" value="Genomic_DNA"/>
</dbReference>
<organism evidence="7 8">
    <name type="scientific">Acidilutibacter cellobiosedens</name>
    <dbReference type="NCBI Taxonomy" id="2507161"/>
    <lineage>
        <taxon>Bacteria</taxon>
        <taxon>Bacillati</taxon>
        <taxon>Bacillota</taxon>
        <taxon>Tissierellia</taxon>
        <taxon>Tissierellales</taxon>
        <taxon>Acidilutibacteraceae</taxon>
        <taxon>Acidilutibacter</taxon>
    </lineage>
</organism>
<feature type="transmembrane region" description="Helical" evidence="5">
    <location>
        <begin position="228"/>
        <end position="246"/>
    </location>
</feature>
<reference evidence="8" key="1">
    <citation type="submission" date="2019-01" db="EMBL/GenBank/DDBJ databases">
        <title>Draft genomes of a novel of Sporanaerobacter strains.</title>
        <authorList>
            <person name="Ma S."/>
        </authorList>
    </citation>
    <scope>NUCLEOTIDE SEQUENCE [LARGE SCALE GENOMIC DNA]</scope>
    <source>
        <strain evidence="8">NJN-17</strain>
    </source>
</reference>